<comment type="similarity">
    <text evidence="2 11">Belongs to the mitochondrial carrier (TC 2.A.29) family.</text>
</comment>
<evidence type="ECO:0000256" key="9">
    <source>
        <dbReference type="ARBA" id="ARBA00023140"/>
    </source>
</evidence>
<dbReference type="EMBL" id="PXXK01000171">
    <property type="protein sequence ID" value="RFN49611.1"/>
    <property type="molecule type" value="Genomic_DNA"/>
</dbReference>
<evidence type="ECO:0000256" key="6">
    <source>
        <dbReference type="ARBA" id="ARBA00022792"/>
    </source>
</evidence>
<comment type="caution">
    <text evidence="13">The sequence shown here is derived from an EMBL/GenBank/DDBJ whole genome shotgun (WGS) entry which is preliminary data.</text>
</comment>
<keyword evidence="4 10" id="KW-0812">Transmembrane</keyword>
<dbReference type="PANTHER" id="PTHR45939">
    <property type="entry name" value="PEROXISOMAL MEMBRANE PROTEIN PMP34-RELATED"/>
    <property type="match status" value="1"/>
</dbReference>
<dbReference type="SUPFAM" id="SSF103506">
    <property type="entry name" value="Mitochondrial carrier"/>
    <property type="match status" value="1"/>
</dbReference>
<dbReference type="GO" id="GO:0044610">
    <property type="term" value="F:FMN transmembrane transporter activity"/>
    <property type="evidence" value="ECO:0007669"/>
    <property type="project" value="TreeGrafter"/>
</dbReference>
<dbReference type="FunFam" id="1.50.40.10:FF:000152">
    <property type="entry name" value="Mitochondrial carrier domain-containing protein"/>
    <property type="match status" value="1"/>
</dbReference>
<feature type="transmembrane region" description="Helical" evidence="12">
    <location>
        <begin position="210"/>
        <end position="228"/>
    </location>
</feature>
<dbReference type="InterPro" id="IPR023395">
    <property type="entry name" value="MCP_dom_sf"/>
</dbReference>
<evidence type="ECO:0000256" key="8">
    <source>
        <dbReference type="ARBA" id="ARBA00023136"/>
    </source>
</evidence>
<feature type="transmembrane region" description="Helical" evidence="12">
    <location>
        <begin position="44"/>
        <end position="67"/>
    </location>
</feature>
<evidence type="ECO:0000256" key="10">
    <source>
        <dbReference type="PROSITE-ProRule" id="PRU00282"/>
    </source>
</evidence>
<accession>A0A395MNS6</accession>
<dbReference type="GO" id="GO:0005778">
    <property type="term" value="C:peroxisomal membrane"/>
    <property type="evidence" value="ECO:0007669"/>
    <property type="project" value="UniProtKB-SubCell"/>
</dbReference>
<dbReference type="PANTHER" id="PTHR45939:SF5">
    <property type="entry name" value="PEROXISOMAL MEMBRANE PROTEIN PMP34"/>
    <property type="match status" value="1"/>
</dbReference>
<dbReference type="GO" id="GO:0015230">
    <property type="term" value="F:FAD transmembrane transporter activity"/>
    <property type="evidence" value="ECO:0007669"/>
    <property type="project" value="TreeGrafter"/>
</dbReference>
<gene>
    <name evidence="13" type="ORF">FIE12Z_6125</name>
</gene>
<dbReference type="GO" id="GO:0015217">
    <property type="term" value="F:ADP transmembrane transporter activity"/>
    <property type="evidence" value="ECO:0007669"/>
    <property type="project" value="TreeGrafter"/>
</dbReference>
<organism evidence="13 14">
    <name type="scientific">Fusarium flagelliforme</name>
    <dbReference type="NCBI Taxonomy" id="2675880"/>
    <lineage>
        <taxon>Eukaryota</taxon>
        <taxon>Fungi</taxon>
        <taxon>Dikarya</taxon>
        <taxon>Ascomycota</taxon>
        <taxon>Pezizomycotina</taxon>
        <taxon>Sordariomycetes</taxon>
        <taxon>Hypocreomycetidae</taxon>
        <taxon>Hypocreales</taxon>
        <taxon>Nectriaceae</taxon>
        <taxon>Fusarium</taxon>
        <taxon>Fusarium incarnatum-equiseti species complex</taxon>
    </lineage>
</organism>
<comment type="subcellular location">
    <subcellularLocation>
        <location evidence="1">Peroxisome membrane</location>
        <topology evidence="1">Multi-pass membrane protein</topology>
    </subcellularLocation>
</comment>
<proteinExistence type="inferred from homology"/>
<evidence type="ECO:0000256" key="12">
    <source>
        <dbReference type="SAM" id="Phobius"/>
    </source>
</evidence>
<keyword evidence="5" id="KW-0677">Repeat</keyword>
<evidence type="ECO:0000256" key="5">
    <source>
        <dbReference type="ARBA" id="ARBA00022737"/>
    </source>
</evidence>
<dbReference type="GO" id="GO:0015228">
    <property type="term" value="F:coenzyme A transmembrane transporter activity"/>
    <property type="evidence" value="ECO:0007669"/>
    <property type="project" value="TreeGrafter"/>
</dbReference>
<dbReference type="GO" id="GO:0005347">
    <property type="term" value="F:ATP transmembrane transporter activity"/>
    <property type="evidence" value="ECO:0007669"/>
    <property type="project" value="TreeGrafter"/>
</dbReference>
<keyword evidence="6" id="KW-0496">Mitochondrion</keyword>
<dbReference type="Pfam" id="PF00153">
    <property type="entry name" value="Mito_carr"/>
    <property type="match status" value="3"/>
</dbReference>
<dbReference type="Gene3D" id="1.50.40.10">
    <property type="entry name" value="Mitochondrial carrier domain"/>
    <property type="match status" value="1"/>
</dbReference>
<dbReference type="FunFam" id="1.50.40.10:FF:000119">
    <property type="entry name" value="Mitochondrial carrier domain-containing protein"/>
    <property type="match status" value="1"/>
</dbReference>
<keyword evidence="9" id="KW-0576">Peroxisome</keyword>
<feature type="repeat" description="Solcar" evidence="10">
    <location>
        <begin position="246"/>
        <end position="331"/>
    </location>
</feature>
<dbReference type="PROSITE" id="PS50920">
    <property type="entry name" value="SOLCAR"/>
    <property type="match status" value="3"/>
</dbReference>
<dbReference type="InterPro" id="IPR052217">
    <property type="entry name" value="Mito/Peroxisomal_Carrier"/>
</dbReference>
<dbReference type="STRING" id="2594813.A0A395MNS6"/>
<dbReference type="GO" id="GO:0080122">
    <property type="term" value="F:AMP transmembrane transporter activity"/>
    <property type="evidence" value="ECO:0007669"/>
    <property type="project" value="TreeGrafter"/>
</dbReference>
<evidence type="ECO:0000256" key="11">
    <source>
        <dbReference type="RuleBase" id="RU000488"/>
    </source>
</evidence>
<feature type="repeat" description="Solcar" evidence="10">
    <location>
        <begin position="41"/>
        <end position="126"/>
    </location>
</feature>
<feature type="transmembrane region" description="Helical" evidence="12">
    <location>
        <begin position="98"/>
        <end position="119"/>
    </location>
</feature>
<dbReference type="GO" id="GO:0051724">
    <property type="term" value="F:NAD transmembrane transporter activity"/>
    <property type="evidence" value="ECO:0007669"/>
    <property type="project" value="TreeGrafter"/>
</dbReference>
<name>A0A395MNS6_9HYPO</name>
<keyword evidence="7 12" id="KW-1133">Transmembrane helix</keyword>
<protein>
    <submittedName>
        <fullName evidence="13">Peroxisomal membrane protein pmp47b</fullName>
    </submittedName>
</protein>
<keyword evidence="6" id="KW-0999">Mitochondrion inner membrane</keyword>
<evidence type="ECO:0000313" key="13">
    <source>
        <dbReference type="EMBL" id="RFN49611.1"/>
    </source>
</evidence>
<reference evidence="13 14" key="1">
    <citation type="journal article" date="2018" name="PLoS Pathog.">
        <title>Evolution of structural diversity of trichothecenes, a family of toxins produced by plant pathogenic and entomopathogenic fungi.</title>
        <authorList>
            <person name="Proctor R.H."/>
            <person name="McCormick S.P."/>
            <person name="Kim H.S."/>
            <person name="Cardoza R.E."/>
            <person name="Stanley A.M."/>
            <person name="Lindo L."/>
            <person name="Kelly A."/>
            <person name="Brown D.W."/>
            <person name="Lee T."/>
            <person name="Vaughan M.M."/>
            <person name="Alexander N.J."/>
            <person name="Busman M."/>
            <person name="Gutierrez S."/>
        </authorList>
    </citation>
    <scope>NUCLEOTIDE SEQUENCE [LARGE SCALE GENOMIC DNA]</scope>
    <source>
        <strain evidence="13 14">NRRL 13405</strain>
    </source>
</reference>
<keyword evidence="14" id="KW-1185">Reference proteome</keyword>
<evidence type="ECO:0000256" key="2">
    <source>
        <dbReference type="ARBA" id="ARBA00006375"/>
    </source>
</evidence>
<dbReference type="OrthoDB" id="2019556at2759"/>
<keyword evidence="3 11" id="KW-0813">Transport</keyword>
<keyword evidence="8 10" id="KW-0472">Membrane</keyword>
<evidence type="ECO:0000256" key="1">
    <source>
        <dbReference type="ARBA" id="ARBA00004585"/>
    </source>
</evidence>
<dbReference type="Proteomes" id="UP000265631">
    <property type="component" value="Unassembled WGS sequence"/>
</dbReference>
<evidence type="ECO:0000256" key="7">
    <source>
        <dbReference type="ARBA" id="ARBA00022989"/>
    </source>
</evidence>
<dbReference type="AlphaFoldDB" id="A0A395MNS6"/>
<feature type="repeat" description="Solcar" evidence="10">
    <location>
        <begin position="141"/>
        <end position="239"/>
    </location>
</feature>
<sequence>MSDNAEKETTPQIDSPVTKVEITPNKVEIEKAPEVPAIPQNDNVAHALAGAGGGLLSMILTYPLITLSTRAQVESKKAESNFSEAVGNIIAREGISGLYAGINSALFGISITNFVYYYWYEWTRAFFEKAAAKAGRAGSKLTTVESMIAGAIAGSATVIITNPIWVVNTRVTTRQQEKKKDVEAGESSQPAKAPSTIGTLLLLLKNEGPQALFAGVIPALVLVINPILQYTLFEQLKNTVEKRRKVTPTVAFFLGALGKLFATAITYPYITVKSQMHVQSGGKKEGSLATLSRIVRENGYSGLYRGIGPKITQSVLTAALLFAFKDVLYEQTVRLRMAQAARRRVVA</sequence>
<dbReference type="InterPro" id="IPR018108">
    <property type="entry name" value="MCP_transmembrane"/>
</dbReference>
<evidence type="ECO:0000313" key="14">
    <source>
        <dbReference type="Proteomes" id="UP000265631"/>
    </source>
</evidence>
<evidence type="ECO:0000256" key="4">
    <source>
        <dbReference type="ARBA" id="ARBA00022692"/>
    </source>
</evidence>
<evidence type="ECO:0000256" key="3">
    <source>
        <dbReference type="ARBA" id="ARBA00022448"/>
    </source>
</evidence>
<feature type="transmembrane region" description="Helical" evidence="12">
    <location>
        <begin position="249"/>
        <end position="270"/>
    </location>
</feature>